<feature type="compositionally biased region" description="Basic and acidic residues" evidence="1">
    <location>
        <begin position="288"/>
        <end position="300"/>
    </location>
</feature>
<feature type="region of interest" description="Disordered" evidence="1">
    <location>
        <begin position="288"/>
        <end position="314"/>
    </location>
</feature>
<protein>
    <submittedName>
        <fullName evidence="3">Uncharacterized protein</fullName>
    </submittedName>
</protein>
<evidence type="ECO:0000256" key="2">
    <source>
        <dbReference type="SAM" id="SignalP"/>
    </source>
</evidence>
<dbReference type="RefSeq" id="WP_183494752.1">
    <property type="nucleotide sequence ID" value="NZ_JACIFF010000002.1"/>
</dbReference>
<accession>A0A840EC02</accession>
<keyword evidence="2" id="KW-0732">Signal</keyword>
<reference evidence="3 4" key="1">
    <citation type="submission" date="2020-08" db="EMBL/GenBank/DDBJ databases">
        <title>Genomic Encyclopedia of Type Strains, Phase IV (KMG-IV): sequencing the most valuable type-strain genomes for metagenomic binning, comparative biology and taxonomic classification.</title>
        <authorList>
            <person name="Goeker M."/>
        </authorList>
    </citation>
    <scope>NUCLEOTIDE SEQUENCE [LARGE SCALE GENOMIC DNA]</scope>
    <source>
        <strain evidence="3 4">DSM 105137</strain>
    </source>
</reference>
<feature type="signal peptide" evidence="2">
    <location>
        <begin position="1"/>
        <end position="20"/>
    </location>
</feature>
<comment type="caution">
    <text evidence="3">The sequence shown here is derived from an EMBL/GenBank/DDBJ whole genome shotgun (WGS) entry which is preliminary data.</text>
</comment>
<dbReference type="AlphaFoldDB" id="A0A840EC02"/>
<keyword evidence="4" id="KW-1185">Reference proteome</keyword>
<evidence type="ECO:0000256" key="1">
    <source>
        <dbReference type="SAM" id="MobiDB-lite"/>
    </source>
</evidence>
<evidence type="ECO:0000313" key="3">
    <source>
        <dbReference type="EMBL" id="MBB4078506.1"/>
    </source>
</evidence>
<name>A0A840EC02_9BACT</name>
<dbReference type="Proteomes" id="UP000576209">
    <property type="component" value="Unassembled WGS sequence"/>
</dbReference>
<proteinExistence type="predicted"/>
<sequence length="314" mass="35666">MNTRTLFFLLPLFIATGLTAQSTSLSEKDREEMSEVAGRMSDLITTVYTDSSEVARFTACRDLIRELVTALDRPNSFRYDFSGLQGLSVQYPADSTFRIFSWELNVSRDEYRHYGAIQMNTESLSLVPLLDRGADWLENPENAIVGADNWLGYAVYRIIDGGTYEGRPYYFLLGYDSYEAYRRRKILDVLRFDKAGKPIFGLPVFETYTDSELLLSDRARIILEYGAEATVALRYDKELGGIVYENLIMVPGNYGEGPVNMPDGSYHLLTVSPEGIWREEEQLFNHKYEEAPREAAKPDEGLDLIGRSRKGGGR</sequence>
<organism evidence="3 4">
    <name type="scientific">Neolewinella aquimaris</name>
    <dbReference type="NCBI Taxonomy" id="1835722"/>
    <lineage>
        <taxon>Bacteria</taxon>
        <taxon>Pseudomonadati</taxon>
        <taxon>Bacteroidota</taxon>
        <taxon>Saprospiria</taxon>
        <taxon>Saprospirales</taxon>
        <taxon>Lewinellaceae</taxon>
        <taxon>Neolewinella</taxon>
    </lineage>
</organism>
<feature type="chain" id="PRO_5032867225" evidence="2">
    <location>
        <begin position="21"/>
        <end position="314"/>
    </location>
</feature>
<dbReference type="EMBL" id="JACIFF010000002">
    <property type="protein sequence ID" value="MBB4078506.1"/>
    <property type="molecule type" value="Genomic_DNA"/>
</dbReference>
<gene>
    <name evidence="3" type="ORF">GGR28_001119</name>
</gene>
<evidence type="ECO:0000313" key="4">
    <source>
        <dbReference type="Proteomes" id="UP000576209"/>
    </source>
</evidence>